<organism evidence="1 2">
    <name type="scientific">Cervus elaphus hippelaphus</name>
    <name type="common">European red deer</name>
    <dbReference type="NCBI Taxonomy" id="46360"/>
    <lineage>
        <taxon>Eukaryota</taxon>
        <taxon>Metazoa</taxon>
        <taxon>Chordata</taxon>
        <taxon>Craniata</taxon>
        <taxon>Vertebrata</taxon>
        <taxon>Euteleostomi</taxon>
        <taxon>Mammalia</taxon>
        <taxon>Eutheria</taxon>
        <taxon>Laurasiatheria</taxon>
        <taxon>Artiodactyla</taxon>
        <taxon>Ruminantia</taxon>
        <taxon>Pecora</taxon>
        <taxon>Cervidae</taxon>
        <taxon>Cervinae</taxon>
        <taxon>Cervus</taxon>
    </lineage>
</organism>
<accession>A0A212CUP7</accession>
<reference evidence="1 2" key="1">
    <citation type="journal article" date="2018" name="Mol. Genet. Genomics">
        <title>The red deer Cervus elaphus genome CerEla1.0: sequencing, annotating, genes, and chromosomes.</title>
        <authorList>
            <person name="Bana N.A."/>
            <person name="Nyiri A."/>
            <person name="Nagy J."/>
            <person name="Frank K."/>
            <person name="Nagy T."/>
            <person name="Steger V."/>
            <person name="Schiller M."/>
            <person name="Lakatos P."/>
            <person name="Sugar L."/>
            <person name="Horn P."/>
            <person name="Barta E."/>
            <person name="Orosz L."/>
        </authorList>
    </citation>
    <scope>NUCLEOTIDE SEQUENCE [LARGE SCALE GENOMIC DNA]</scope>
    <source>
        <strain evidence="1">Hungarian</strain>
    </source>
</reference>
<sequence>MRVVTPRSAAHRAALVLESRGASPLRFILHIPSEERDNAIRDRVLSLERGLSWWWRAAALVLNRAVCSEVVGRGQLGESTGPGPRDCAVAAQRPTASPLGPCGFVPVQLDSVLQLCKYSKN</sequence>
<proteinExistence type="predicted"/>
<gene>
    <name evidence="1" type="ORF">Celaphus_00006683</name>
</gene>
<comment type="caution">
    <text evidence="1">The sequence shown here is derived from an EMBL/GenBank/DDBJ whole genome shotgun (WGS) entry which is preliminary data.</text>
</comment>
<dbReference type="EMBL" id="MKHE01000012">
    <property type="protein sequence ID" value="OWK09672.1"/>
    <property type="molecule type" value="Genomic_DNA"/>
</dbReference>
<dbReference type="OrthoDB" id="18996at2759"/>
<evidence type="ECO:0000313" key="1">
    <source>
        <dbReference type="EMBL" id="OWK09672.1"/>
    </source>
</evidence>
<protein>
    <submittedName>
        <fullName evidence="1">DCP2</fullName>
    </submittedName>
</protein>
<evidence type="ECO:0000313" key="2">
    <source>
        <dbReference type="Proteomes" id="UP000242450"/>
    </source>
</evidence>
<name>A0A212CUP7_CEREH</name>
<dbReference type="Proteomes" id="UP000242450">
    <property type="component" value="Chromosome 12"/>
</dbReference>
<keyword evidence="2" id="KW-1185">Reference proteome</keyword>
<dbReference type="AlphaFoldDB" id="A0A212CUP7"/>